<evidence type="ECO:0000256" key="6">
    <source>
        <dbReference type="PIRNR" id="PIRNR005651"/>
    </source>
</evidence>
<organism evidence="8 9">
    <name type="scientific">Hirschia baltica (strain ATCC 49814 / DSM 5838 / IFAM 1418)</name>
    <dbReference type="NCBI Taxonomy" id="582402"/>
    <lineage>
        <taxon>Bacteria</taxon>
        <taxon>Pseudomonadati</taxon>
        <taxon>Pseudomonadota</taxon>
        <taxon>Alphaproteobacteria</taxon>
        <taxon>Hyphomonadales</taxon>
        <taxon>Hyphomonadaceae</taxon>
        <taxon>Hirschia</taxon>
    </lineage>
</organism>
<proteinExistence type="inferred from homology"/>
<feature type="domain" description="Band 7" evidence="7">
    <location>
        <begin position="49"/>
        <end position="210"/>
    </location>
</feature>
<dbReference type="InterPro" id="IPR036013">
    <property type="entry name" value="Band_7/SPFH_dom_sf"/>
</dbReference>
<evidence type="ECO:0000313" key="9">
    <source>
        <dbReference type="Proteomes" id="UP000002745"/>
    </source>
</evidence>
<dbReference type="Proteomes" id="UP000002745">
    <property type="component" value="Chromosome"/>
</dbReference>
<dbReference type="PANTHER" id="PTHR42911:SF1">
    <property type="entry name" value="MODULATOR OF FTSH PROTEASE HFLC"/>
    <property type="match status" value="1"/>
</dbReference>
<dbReference type="Pfam" id="PF01145">
    <property type="entry name" value="Band_7"/>
    <property type="match status" value="1"/>
</dbReference>
<dbReference type="RefSeq" id="WP_015826314.1">
    <property type="nucleotide sequence ID" value="NC_012982.1"/>
</dbReference>
<dbReference type="EMBL" id="CP001678">
    <property type="protein sequence ID" value="ACT58164.1"/>
    <property type="molecule type" value="Genomic_DNA"/>
</dbReference>
<evidence type="ECO:0000256" key="2">
    <source>
        <dbReference type="ARBA" id="ARBA00007862"/>
    </source>
</evidence>
<dbReference type="OrthoDB" id="9812991at2"/>
<dbReference type="InterPro" id="IPR001107">
    <property type="entry name" value="Band_7"/>
</dbReference>
<keyword evidence="4" id="KW-1133">Transmembrane helix</keyword>
<dbReference type="STRING" id="582402.Hbal_0462"/>
<accession>C6XMZ4</accession>
<keyword evidence="3" id="KW-0812">Transmembrane</keyword>
<dbReference type="SUPFAM" id="SSF117892">
    <property type="entry name" value="Band 7/SPFH domain"/>
    <property type="match status" value="1"/>
</dbReference>
<dbReference type="GO" id="GO:0016020">
    <property type="term" value="C:membrane"/>
    <property type="evidence" value="ECO:0007669"/>
    <property type="project" value="UniProtKB-SubCell"/>
</dbReference>
<sequence length="315" mass="34853">MAKILGPFALILVGLAAIVAFNSFYIVRVDEQAILIQFGEAQSVINAPTPIVSVEEGEAGVPEYDNLNKENSEAGLHFKVPFVQNVAIFDKKNLGFDLPALEIIAADQERLNVDAFARWKIVDPLQFFRSANNERGARAQLNGIMIGALRKVLGEVETPDIISGQRAELMMSIRDILNDGAEKYGIEIVDVRITRADLPRANSERVFVRMQTERQQQAAEIRAEGEEQALRIRAEADKNATVLLAKANEESEKIKGDGDAQRNAIYANAYNLDPEFFSFYRSMDAYKNGVKAGTPMVLSPDSDFFGYFANKDGGN</sequence>
<comment type="function">
    <text evidence="6">HflC and HflK could regulate a protease.</text>
</comment>
<dbReference type="MEROPS" id="I87.001"/>
<dbReference type="PIRSF" id="PIRSF005651">
    <property type="entry name" value="HflC"/>
    <property type="match status" value="1"/>
</dbReference>
<reference evidence="9" key="1">
    <citation type="journal article" date="2011" name="J. Bacteriol.">
        <title>Genome sequences of eight morphologically diverse alphaproteobacteria.</title>
        <authorList>
            <consortium name="US DOE Joint Genome Institute"/>
            <person name="Brown P.J."/>
            <person name="Kysela D.T."/>
            <person name="Buechlein A."/>
            <person name="Hemmerich C."/>
            <person name="Brun Y.V."/>
        </authorList>
    </citation>
    <scope>NUCLEOTIDE SEQUENCE [LARGE SCALE GENOMIC DNA]</scope>
    <source>
        <strain evidence="9">ATCC 49814 / DSM 5838 / IFAM 1418</strain>
    </source>
</reference>
<keyword evidence="9" id="KW-1185">Reference proteome</keyword>
<evidence type="ECO:0000313" key="8">
    <source>
        <dbReference type="EMBL" id="ACT58164.1"/>
    </source>
</evidence>
<evidence type="ECO:0000256" key="4">
    <source>
        <dbReference type="ARBA" id="ARBA00022989"/>
    </source>
</evidence>
<evidence type="ECO:0000256" key="3">
    <source>
        <dbReference type="ARBA" id="ARBA00022692"/>
    </source>
</evidence>
<evidence type="ECO:0000259" key="7">
    <source>
        <dbReference type="SMART" id="SM00244"/>
    </source>
</evidence>
<name>C6XMZ4_HIRBI</name>
<keyword evidence="5" id="KW-0472">Membrane</keyword>
<dbReference type="HOGENOM" id="CLU_059167_1_0_5"/>
<dbReference type="eggNOG" id="COG0330">
    <property type="taxonomic scope" value="Bacteria"/>
</dbReference>
<dbReference type="CDD" id="cd03405">
    <property type="entry name" value="SPFH_HflC"/>
    <property type="match status" value="1"/>
</dbReference>
<evidence type="ECO:0000256" key="5">
    <source>
        <dbReference type="ARBA" id="ARBA00023136"/>
    </source>
</evidence>
<gene>
    <name evidence="8" type="ordered locus">Hbal_0462</name>
</gene>
<comment type="similarity">
    <text evidence="2 6">Belongs to the band 7/mec-2 family. HflC subfamily.</text>
</comment>
<dbReference type="AlphaFoldDB" id="C6XMZ4"/>
<dbReference type="Gene3D" id="3.30.479.30">
    <property type="entry name" value="Band 7 domain"/>
    <property type="match status" value="1"/>
</dbReference>
<dbReference type="PANTHER" id="PTHR42911">
    <property type="entry name" value="MODULATOR OF FTSH PROTEASE HFLC"/>
    <property type="match status" value="1"/>
</dbReference>
<dbReference type="KEGG" id="hba:Hbal_0462"/>
<dbReference type="InterPro" id="IPR010200">
    <property type="entry name" value="HflC"/>
</dbReference>
<protein>
    <recommendedName>
        <fullName evidence="6">Protein HflC</fullName>
    </recommendedName>
</protein>
<dbReference type="SMART" id="SM00244">
    <property type="entry name" value="PHB"/>
    <property type="match status" value="1"/>
</dbReference>
<comment type="subcellular location">
    <subcellularLocation>
        <location evidence="1">Membrane</location>
        <topology evidence="1">Single-pass membrane protein</topology>
    </subcellularLocation>
</comment>
<evidence type="ECO:0000256" key="1">
    <source>
        <dbReference type="ARBA" id="ARBA00004167"/>
    </source>
</evidence>